<dbReference type="AlphaFoldDB" id="A0A1M5WXB1"/>
<keyword evidence="1" id="KW-0732">Signal</keyword>
<evidence type="ECO:0000313" key="2">
    <source>
        <dbReference type="EMBL" id="SHH91563.1"/>
    </source>
</evidence>
<evidence type="ECO:0000313" key="3">
    <source>
        <dbReference type="Proteomes" id="UP000184221"/>
    </source>
</evidence>
<organism evidence="2 3">
    <name type="scientific">Marivita hallyeonensis</name>
    <dbReference type="NCBI Taxonomy" id="996342"/>
    <lineage>
        <taxon>Bacteria</taxon>
        <taxon>Pseudomonadati</taxon>
        <taxon>Pseudomonadota</taxon>
        <taxon>Alphaproteobacteria</taxon>
        <taxon>Rhodobacterales</taxon>
        <taxon>Roseobacteraceae</taxon>
        <taxon>Marivita</taxon>
    </lineage>
</organism>
<evidence type="ECO:0000256" key="1">
    <source>
        <dbReference type="SAM" id="SignalP"/>
    </source>
</evidence>
<dbReference type="RefSeq" id="WP_425435039.1">
    <property type="nucleotide sequence ID" value="NZ_FQXC01000005.1"/>
</dbReference>
<dbReference type="Proteomes" id="UP000184221">
    <property type="component" value="Unassembled WGS sequence"/>
</dbReference>
<reference evidence="2 3" key="1">
    <citation type="submission" date="2016-11" db="EMBL/GenBank/DDBJ databases">
        <authorList>
            <person name="Jaros S."/>
            <person name="Januszkiewicz K."/>
            <person name="Wedrychowicz H."/>
        </authorList>
    </citation>
    <scope>NUCLEOTIDE SEQUENCE [LARGE SCALE GENOMIC DNA]</scope>
    <source>
        <strain evidence="2 3">DSM 29431</strain>
    </source>
</reference>
<feature type="chain" id="PRO_5012454844" evidence="1">
    <location>
        <begin position="26"/>
        <end position="104"/>
    </location>
</feature>
<dbReference type="EMBL" id="FQXC01000005">
    <property type="protein sequence ID" value="SHH91563.1"/>
    <property type="molecule type" value="Genomic_DNA"/>
</dbReference>
<gene>
    <name evidence="2" type="ORF">SAMN05443551_3548</name>
</gene>
<proteinExistence type="predicted"/>
<feature type="signal peptide" evidence="1">
    <location>
        <begin position="1"/>
        <end position="25"/>
    </location>
</feature>
<dbReference type="STRING" id="996342.SAMN05443551_3548"/>
<accession>A0A1M5WXB1</accession>
<protein>
    <submittedName>
        <fullName evidence="2">Uncharacterized protein</fullName>
    </submittedName>
</protein>
<name>A0A1M5WXB1_9RHOB</name>
<keyword evidence="3" id="KW-1185">Reference proteome</keyword>
<sequence>MHTTFWKMTLLTIGALLTTATLANAQANCAPREQVIERLASAYGETRQSVGLAQNNTVVEVFASTETGTWTITITNARGLTCLAASGQSYEQLAEALSKPSEDA</sequence>